<evidence type="ECO:0008006" key="6">
    <source>
        <dbReference type="Google" id="ProtNLM"/>
    </source>
</evidence>
<evidence type="ECO:0000256" key="2">
    <source>
        <dbReference type="SAM" id="MobiDB-lite"/>
    </source>
</evidence>
<feature type="compositionally biased region" description="Basic and acidic residues" evidence="2">
    <location>
        <begin position="679"/>
        <end position="699"/>
    </location>
</feature>
<feature type="coiled-coil region" evidence="1">
    <location>
        <begin position="894"/>
        <end position="1018"/>
    </location>
</feature>
<dbReference type="Proteomes" id="UP000310477">
    <property type="component" value="Unassembled WGS sequence"/>
</dbReference>
<proteinExistence type="predicted"/>
<evidence type="ECO:0000256" key="1">
    <source>
        <dbReference type="SAM" id="Coils"/>
    </source>
</evidence>
<feature type="compositionally biased region" description="Basic and acidic residues" evidence="2">
    <location>
        <begin position="713"/>
        <end position="753"/>
    </location>
</feature>
<feature type="compositionally biased region" description="Low complexity" evidence="2">
    <location>
        <begin position="755"/>
        <end position="778"/>
    </location>
</feature>
<protein>
    <recommendedName>
        <fullName evidence="6">DUF4175 domain-containing protein</fullName>
    </recommendedName>
</protein>
<keyword evidence="1" id="KW-0175">Coiled coil</keyword>
<sequence>MGSNYDLLIAKINEFTQKFYLNKLLRGSIYAAATILGLYLVLFVLIYYTYPGVTTKTLLFFAFLIISLAAVVFWIVKPALSYFKLGKTISIEQASELIGNHFFNVKDRLLNTLQLKALADVSPQNSALILAGIDQKIGDLRPIPFSNAINLKENKKHIKYILLPLAIILLIGLVAPAILKEGTASFIKYNEEILPKAPFEFKVLNKNLSVTQGDDLTLKLKLTGDEFPQDIYVEDGANTYKLAKENISNFTYTFKNIQKNKTLRFSGGGFNSAAFLVEVKPRPSLLNMTAKVIYPNYLNRKNDIINNVGDLLIPEGTKITWEFKTENSESLAFILQNQAYNLKVEDDLASFTSTLKKNSTYRVIPKNNYVSNADSLTHQIAVIADQFPNINVVETADSISSKALYFSGSIADDYGFSSLKFKYNIKQDGKLVAQKSSTIAIKNNVLENAFFFLWNLNELNVKPGQVLEYYFEVADNDGVNGAKISRSEVKTYQVPTQQQVAEKLAEGSEALKKKMDATIKLAQKIEKDSKKLTQDLLDKKQLTFEDKKQIEQLLEKQKELENAVKDIKDQNNKNNLEKQENNSLNDELKEKQKQIDDLFNNVLDEKTKDLLKKLQQLMEQNNKDLTKEELSKMQMDNKTLKNELDRILELYKQLEFERNLQNKIDRLEEMAKQQQELSKQSKEKNADVNDIKNKQDQLNKDFKDLQKELAKLEEKNEQLEKPNDFKNPEEETKEIEKNQQESKEDLNKNEKQKAAQKQQKAGEQMQQLAQKMKQNQQQGEEEESKTNAEELRRLLENLLSTSFEQEKVMLALRRMASNDPAYVPNVQQQNTIKDNMKTIADSLFSLSKRVPQIESTVNAEVEKINFNINKAIDFLGDRRTAEANRSQQFAMTSLNNLALMMNEALEQMQNAQKNAKAGKGKKGKQSMKDLQKMQEQLNQRMQNARDKMQKEGNMGTVPKGQMSQEFAKMAQQQQMIREAMQKINKEENKDGKGSLGNLNQMAEEMKKTENDLVNKRINEETMNRQKNLNTKLLDADKAQREQDEDSKRESNAAKEFPPSYKQLLEKFKKEQQSESELIQKLPPNLNYYYKNKIAEYFKLLNSPTR</sequence>
<dbReference type="RefSeq" id="WP_136873225.1">
    <property type="nucleotide sequence ID" value="NZ_SWBO01000001.1"/>
</dbReference>
<keyword evidence="3" id="KW-1133">Transmembrane helix</keyword>
<evidence type="ECO:0000313" key="4">
    <source>
        <dbReference type="EMBL" id="TKC03026.1"/>
    </source>
</evidence>
<feature type="compositionally biased region" description="Basic and acidic residues" evidence="2">
    <location>
        <begin position="1033"/>
        <end position="1052"/>
    </location>
</feature>
<evidence type="ECO:0000313" key="5">
    <source>
        <dbReference type="Proteomes" id="UP000310477"/>
    </source>
</evidence>
<keyword evidence="5" id="KW-1185">Reference proteome</keyword>
<feature type="transmembrane region" description="Helical" evidence="3">
    <location>
        <begin position="160"/>
        <end position="179"/>
    </location>
</feature>
<comment type="caution">
    <text evidence="4">The sequence shown here is derived from an EMBL/GenBank/DDBJ whole genome shotgun (WGS) entry which is preliminary data.</text>
</comment>
<keyword evidence="3" id="KW-0472">Membrane</keyword>
<dbReference type="EMBL" id="SWBO01000001">
    <property type="protein sequence ID" value="TKC03026.1"/>
    <property type="molecule type" value="Genomic_DNA"/>
</dbReference>
<feature type="transmembrane region" description="Helical" evidence="3">
    <location>
        <begin position="56"/>
        <end position="76"/>
    </location>
</feature>
<feature type="region of interest" description="Disordered" evidence="2">
    <location>
        <begin position="674"/>
        <end position="699"/>
    </location>
</feature>
<feature type="region of interest" description="Disordered" evidence="2">
    <location>
        <begin position="1020"/>
        <end position="1061"/>
    </location>
</feature>
<accession>A0A4U1CAH8</accession>
<organism evidence="4 5">
    <name type="scientific">Pedobacter cryotolerans</name>
    <dbReference type="NCBI Taxonomy" id="2571270"/>
    <lineage>
        <taxon>Bacteria</taxon>
        <taxon>Pseudomonadati</taxon>
        <taxon>Bacteroidota</taxon>
        <taxon>Sphingobacteriia</taxon>
        <taxon>Sphingobacteriales</taxon>
        <taxon>Sphingobacteriaceae</taxon>
        <taxon>Pedobacter</taxon>
    </lineage>
</organism>
<dbReference type="OrthoDB" id="9812498at2"/>
<reference evidence="4 5" key="1">
    <citation type="submission" date="2019-04" db="EMBL/GenBank/DDBJ databases">
        <title>Pedobacter sp. AR-2-6 sp. nov., isolated from Arctic soil.</title>
        <authorList>
            <person name="Dahal R.H."/>
            <person name="Kim D.-U."/>
        </authorList>
    </citation>
    <scope>NUCLEOTIDE SEQUENCE [LARGE SCALE GENOMIC DNA]</scope>
    <source>
        <strain evidence="4 5">AR-2-6</strain>
    </source>
</reference>
<feature type="transmembrane region" description="Helical" evidence="3">
    <location>
        <begin position="28"/>
        <end position="50"/>
    </location>
</feature>
<feature type="region of interest" description="Disordered" evidence="2">
    <location>
        <begin position="565"/>
        <end position="587"/>
    </location>
</feature>
<name>A0A4U1CAH8_9SPHI</name>
<evidence type="ECO:0000256" key="3">
    <source>
        <dbReference type="SAM" id="Phobius"/>
    </source>
</evidence>
<feature type="region of interest" description="Disordered" evidence="2">
    <location>
        <begin position="713"/>
        <end position="788"/>
    </location>
</feature>
<keyword evidence="3" id="KW-0812">Transmembrane</keyword>
<dbReference type="AlphaFoldDB" id="A0A4U1CAH8"/>
<gene>
    <name evidence="4" type="ORF">FA045_00210</name>
</gene>